<comment type="caution">
    <text evidence="2">The sequence shown here is derived from an EMBL/GenBank/DDBJ whole genome shotgun (WGS) entry which is preliminary data.</text>
</comment>
<dbReference type="Proteomes" id="UP001206548">
    <property type="component" value="Unassembled WGS sequence"/>
</dbReference>
<keyword evidence="1" id="KW-0812">Transmembrane</keyword>
<dbReference type="PANTHER" id="PTHR36833:SF1">
    <property type="entry name" value="INTEGRAL MEMBRANE TRANSPORT PROTEIN"/>
    <property type="match status" value="1"/>
</dbReference>
<evidence type="ECO:0000313" key="2">
    <source>
        <dbReference type="EMBL" id="MCS4487801.1"/>
    </source>
</evidence>
<feature type="transmembrane region" description="Helical" evidence="1">
    <location>
        <begin position="142"/>
        <end position="169"/>
    </location>
</feature>
<organism evidence="2 3">
    <name type="scientific">Streptococcus sciuri</name>
    <dbReference type="NCBI Taxonomy" id="2973939"/>
    <lineage>
        <taxon>Bacteria</taxon>
        <taxon>Bacillati</taxon>
        <taxon>Bacillota</taxon>
        <taxon>Bacilli</taxon>
        <taxon>Lactobacillales</taxon>
        <taxon>Streptococcaceae</taxon>
        <taxon>Streptococcus</taxon>
    </lineage>
</organism>
<name>A0ABT2F5P2_9STRE</name>
<evidence type="ECO:0000256" key="1">
    <source>
        <dbReference type="SAM" id="Phobius"/>
    </source>
</evidence>
<sequence length="257" mass="29542">MSFALWKKLVSHSIQEVLINRQTAVITFVLGSLFFTLEIIAGFVFFEYTDTLLGFTKQDYLLLVATSSTITFLYQTLFVVSHEHLAETILEGELDATLLKPVDSFWYFVLYRLDIPSFCDLIISVVAQIYFLSSYKLEWLQLVFFVISILLATYLLFLLNQLAVSIVFWKDNANSILGLPEYLMEFSSRPLTIYPSSVRFILTWGVPILISTNLPVLIVKGKLDIVYLVFLIIMDVLGTFVARWVWKKGVVRYHSAN</sequence>
<dbReference type="InterPro" id="IPR010390">
    <property type="entry name" value="ABC-2_transporter-like"/>
</dbReference>
<dbReference type="RefSeq" id="WP_259137190.1">
    <property type="nucleotide sequence ID" value="NZ_JANUXX010000001.1"/>
</dbReference>
<reference evidence="2 3" key="1">
    <citation type="journal article" date="2023" name="Int. J. Syst. Evol. Microbiol.">
        <title>Streptococcus sciuri sp. nov., Staphylococcus marylandisciuri sp. nov. and Staphylococcus americanisciuri sp. nov., isolated from faeces of eastern grey squirrel (Sciurus carolinensis).</title>
        <authorList>
            <person name="Volokhov D.V."/>
            <person name="Zagorodnyaya T.A."/>
            <person name="Furtak V.A."/>
            <person name="Nattanmai G."/>
            <person name="Randall L."/>
            <person name="Jose S."/>
            <person name="Gao Y."/>
            <person name="Eisenberg T."/>
            <person name="Delmonte P."/>
            <person name="Blom J."/>
            <person name="Mitchell K.K."/>
        </authorList>
    </citation>
    <scope>NUCLEOTIDE SEQUENCE [LARGE SCALE GENOMIC DNA]</scope>
    <source>
        <strain evidence="2 3">SQ9-PEA</strain>
    </source>
</reference>
<keyword evidence="1" id="KW-0472">Membrane</keyword>
<keyword evidence="1" id="KW-1133">Transmembrane helix</keyword>
<dbReference type="PANTHER" id="PTHR36833">
    <property type="entry name" value="SLR0610 PROTEIN-RELATED"/>
    <property type="match status" value="1"/>
</dbReference>
<accession>A0ABT2F5P2</accession>
<dbReference type="EMBL" id="JANUXX010000001">
    <property type="protein sequence ID" value="MCS4487801.1"/>
    <property type="molecule type" value="Genomic_DNA"/>
</dbReference>
<feature type="transmembrane region" description="Helical" evidence="1">
    <location>
        <begin position="25"/>
        <end position="48"/>
    </location>
</feature>
<feature type="transmembrane region" description="Helical" evidence="1">
    <location>
        <begin position="198"/>
        <end position="218"/>
    </location>
</feature>
<protein>
    <submittedName>
        <fullName evidence="2">ABC transporter permease</fullName>
    </submittedName>
</protein>
<feature type="transmembrane region" description="Helical" evidence="1">
    <location>
        <begin position="105"/>
        <end position="130"/>
    </location>
</feature>
<gene>
    <name evidence="2" type="ORF">NXS10_02275</name>
</gene>
<feature type="transmembrane region" description="Helical" evidence="1">
    <location>
        <begin position="225"/>
        <end position="246"/>
    </location>
</feature>
<keyword evidence="3" id="KW-1185">Reference proteome</keyword>
<evidence type="ECO:0000313" key="3">
    <source>
        <dbReference type="Proteomes" id="UP001206548"/>
    </source>
</evidence>
<feature type="transmembrane region" description="Helical" evidence="1">
    <location>
        <begin position="60"/>
        <end position="80"/>
    </location>
</feature>
<dbReference type="Pfam" id="PF06182">
    <property type="entry name" value="ABC2_membrane_6"/>
    <property type="match status" value="1"/>
</dbReference>
<proteinExistence type="predicted"/>